<dbReference type="OrthoDB" id="5851882at2759"/>
<feature type="compositionally biased region" description="Polar residues" evidence="1">
    <location>
        <begin position="92"/>
        <end position="106"/>
    </location>
</feature>
<keyword evidence="3" id="KW-1185">Reference proteome</keyword>
<organism evidence="2 3">
    <name type="scientific">Teladorsagia circumcincta</name>
    <name type="common">Brown stomach worm</name>
    <name type="synonym">Ostertagia circumcincta</name>
    <dbReference type="NCBI Taxonomy" id="45464"/>
    <lineage>
        <taxon>Eukaryota</taxon>
        <taxon>Metazoa</taxon>
        <taxon>Ecdysozoa</taxon>
        <taxon>Nematoda</taxon>
        <taxon>Chromadorea</taxon>
        <taxon>Rhabditida</taxon>
        <taxon>Rhabditina</taxon>
        <taxon>Rhabditomorpha</taxon>
        <taxon>Strongyloidea</taxon>
        <taxon>Trichostrongylidae</taxon>
        <taxon>Teladorsagia</taxon>
    </lineage>
</organism>
<evidence type="ECO:0000313" key="3">
    <source>
        <dbReference type="Proteomes" id="UP000230423"/>
    </source>
</evidence>
<gene>
    <name evidence="2" type="ORF">TELCIR_26286</name>
</gene>
<evidence type="ECO:0000313" key="2">
    <source>
        <dbReference type="EMBL" id="PIO52408.1"/>
    </source>
</evidence>
<dbReference type="AlphaFoldDB" id="A0A2G9T3D9"/>
<feature type="region of interest" description="Disordered" evidence="1">
    <location>
        <begin position="79"/>
        <end position="113"/>
    </location>
</feature>
<accession>A0A2G9T3D9</accession>
<dbReference type="EMBL" id="KZ428109">
    <property type="protein sequence ID" value="PIO52408.1"/>
    <property type="molecule type" value="Genomic_DNA"/>
</dbReference>
<sequence length="126" mass="14081">MRIAVVTCKVKPPSADQLEVDVESSSRRVPPVPPPHDDFLRELIQLAAFHGKTRQEVLDVVDSLSDEYFTRKMNNLAFTETTPPPTVISPRPSVQSSYTPSSQLPSPNGPTTPIPYSNVYHKFEYV</sequence>
<protein>
    <submittedName>
        <fullName evidence="2">Uncharacterized protein</fullName>
    </submittedName>
</protein>
<evidence type="ECO:0000256" key="1">
    <source>
        <dbReference type="SAM" id="MobiDB-lite"/>
    </source>
</evidence>
<dbReference type="Proteomes" id="UP000230423">
    <property type="component" value="Unassembled WGS sequence"/>
</dbReference>
<reference evidence="2 3" key="1">
    <citation type="submission" date="2015-09" db="EMBL/GenBank/DDBJ databases">
        <title>Draft genome of the parasitic nematode Teladorsagia circumcincta isolate WARC Sus (inbred).</title>
        <authorList>
            <person name="Mitreva M."/>
        </authorList>
    </citation>
    <scope>NUCLEOTIDE SEQUENCE [LARGE SCALE GENOMIC DNA]</scope>
    <source>
        <strain evidence="2 3">S</strain>
    </source>
</reference>
<name>A0A2G9T3D9_TELCI</name>
<proteinExistence type="predicted"/>